<evidence type="ECO:0000313" key="3">
    <source>
        <dbReference type="Proteomes" id="UP000315471"/>
    </source>
</evidence>
<sequence length="437" mass="48347">MFTIGLVTVASIWPSRLNADSELGMLLGFDSERIAKTYPVKDVASAGEMAKLLYRLDRLPIEKIEQIADLDQGQMTISVSDALRIKGKIEEISLITVPEKLVEFLEMERFVRLQIASEDSDDRSAVEVFTSRLPSDAVVGDRVRGVGICLNKSGGAVATAPLQWFPASPKNVGWKLLSEAGVDVGSLSSVAARNRKPLTGEDTEIFYHMLAAAADMKDHREAPKPIHAVDLLRDPIAYTGEWISLEVETIQITRIAVVEPTRQQQLGSDHYYQIDAIGDLGNIVVEIAPTKDSGGKPATFENRYPVSLVCKTLPAWLEERIEQQAGTDSIVTPLTVPVTIDGFFYRLWSYSSEYMRQFGGGDQFGPLVIVANVTNREPSDADIVGVRRIGWIAAFAMGLGIFALLLWSFIVARRDRAVAQRRHQREAEQLEFPDESL</sequence>
<keyword evidence="3" id="KW-1185">Reference proteome</keyword>
<comment type="caution">
    <text evidence="2">The sequence shown here is derived from an EMBL/GenBank/DDBJ whole genome shotgun (WGS) entry which is preliminary data.</text>
</comment>
<proteinExistence type="predicted"/>
<name>A0A5C6DPL0_9BACT</name>
<keyword evidence="1" id="KW-0812">Transmembrane</keyword>
<dbReference type="EMBL" id="SJPY01000006">
    <property type="protein sequence ID" value="TWU38750.1"/>
    <property type="molecule type" value="Genomic_DNA"/>
</dbReference>
<reference evidence="2 3" key="1">
    <citation type="submission" date="2019-02" db="EMBL/GenBank/DDBJ databases">
        <title>Deep-cultivation of Planctomycetes and their phenomic and genomic characterization uncovers novel biology.</title>
        <authorList>
            <person name="Wiegand S."/>
            <person name="Jogler M."/>
            <person name="Boedeker C."/>
            <person name="Pinto D."/>
            <person name="Vollmers J."/>
            <person name="Rivas-Marin E."/>
            <person name="Kohn T."/>
            <person name="Peeters S.H."/>
            <person name="Heuer A."/>
            <person name="Rast P."/>
            <person name="Oberbeckmann S."/>
            <person name="Bunk B."/>
            <person name="Jeske O."/>
            <person name="Meyerdierks A."/>
            <person name="Storesund J.E."/>
            <person name="Kallscheuer N."/>
            <person name="Luecker S."/>
            <person name="Lage O.M."/>
            <person name="Pohl T."/>
            <person name="Merkel B.J."/>
            <person name="Hornburger P."/>
            <person name="Mueller R.-W."/>
            <person name="Bruemmer F."/>
            <person name="Labrenz M."/>
            <person name="Spormann A.M."/>
            <person name="Op Den Camp H."/>
            <person name="Overmann J."/>
            <person name="Amann R."/>
            <person name="Jetten M.S.M."/>
            <person name="Mascher T."/>
            <person name="Medema M.H."/>
            <person name="Devos D.P."/>
            <person name="Kaster A.-K."/>
            <person name="Ovreas L."/>
            <person name="Rohde M."/>
            <person name="Galperin M.Y."/>
            <person name="Jogler C."/>
        </authorList>
    </citation>
    <scope>NUCLEOTIDE SEQUENCE [LARGE SCALE GENOMIC DNA]</scope>
    <source>
        <strain evidence="2 3">Q31b</strain>
    </source>
</reference>
<organism evidence="2 3">
    <name type="scientific">Novipirellula aureliae</name>
    <dbReference type="NCBI Taxonomy" id="2527966"/>
    <lineage>
        <taxon>Bacteria</taxon>
        <taxon>Pseudomonadati</taxon>
        <taxon>Planctomycetota</taxon>
        <taxon>Planctomycetia</taxon>
        <taxon>Pirellulales</taxon>
        <taxon>Pirellulaceae</taxon>
        <taxon>Novipirellula</taxon>
    </lineage>
</organism>
<evidence type="ECO:0000313" key="2">
    <source>
        <dbReference type="EMBL" id="TWU38750.1"/>
    </source>
</evidence>
<gene>
    <name evidence="2" type="ORF">Q31b_38280</name>
</gene>
<keyword evidence="1" id="KW-1133">Transmembrane helix</keyword>
<protein>
    <submittedName>
        <fullName evidence="2">Uncharacterized protein</fullName>
    </submittedName>
</protein>
<keyword evidence="1" id="KW-0472">Membrane</keyword>
<feature type="transmembrane region" description="Helical" evidence="1">
    <location>
        <begin position="389"/>
        <end position="412"/>
    </location>
</feature>
<dbReference type="Proteomes" id="UP000315471">
    <property type="component" value="Unassembled WGS sequence"/>
</dbReference>
<accession>A0A5C6DPL0</accession>
<dbReference type="AlphaFoldDB" id="A0A5C6DPL0"/>
<evidence type="ECO:0000256" key="1">
    <source>
        <dbReference type="SAM" id="Phobius"/>
    </source>
</evidence>